<organism evidence="5">
    <name type="scientific">Tanacetum cinerariifolium</name>
    <name type="common">Dalmatian daisy</name>
    <name type="synonym">Chrysanthemum cinerariifolium</name>
    <dbReference type="NCBI Taxonomy" id="118510"/>
    <lineage>
        <taxon>Eukaryota</taxon>
        <taxon>Viridiplantae</taxon>
        <taxon>Streptophyta</taxon>
        <taxon>Embryophyta</taxon>
        <taxon>Tracheophyta</taxon>
        <taxon>Spermatophyta</taxon>
        <taxon>Magnoliopsida</taxon>
        <taxon>eudicotyledons</taxon>
        <taxon>Gunneridae</taxon>
        <taxon>Pentapetalae</taxon>
        <taxon>asterids</taxon>
        <taxon>campanulids</taxon>
        <taxon>Asterales</taxon>
        <taxon>Asteraceae</taxon>
        <taxon>Asteroideae</taxon>
        <taxon>Anthemideae</taxon>
        <taxon>Anthemidinae</taxon>
        <taxon>Tanacetum</taxon>
    </lineage>
</organism>
<feature type="region of interest" description="Disordered" evidence="3">
    <location>
        <begin position="1"/>
        <end position="56"/>
    </location>
</feature>
<feature type="compositionally biased region" description="Polar residues" evidence="3">
    <location>
        <begin position="1"/>
        <end position="13"/>
    </location>
</feature>
<comment type="function">
    <text evidence="1">Core component of nucleosome. Nucleosomes wrap and compact DNA into chromatin, limiting DNA accessibility to the cellular machineries which require DNA as a template. Histones thereby play a central role in transcription regulation, DNA repair, DNA replication and chromosomal stability. DNA accessibility is regulated via a complex set of post-translational modifications of histones, also called histone code, and nucleosome remodeling.</text>
</comment>
<evidence type="ECO:0000313" key="5">
    <source>
        <dbReference type="EMBL" id="GEU79914.1"/>
    </source>
</evidence>
<comment type="similarity">
    <text evidence="2">Belongs to the histone H2B family.</text>
</comment>
<name>A0A6L2N5V8_TANCI</name>
<dbReference type="Pfam" id="PF00125">
    <property type="entry name" value="Histone"/>
    <property type="match status" value="1"/>
</dbReference>
<dbReference type="SMART" id="SM00427">
    <property type="entry name" value="H2B"/>
    <property type="match status" value="1"/>
</dbReference>
<evidence type="ECO:0000259" key="4">
    <source>
        <dbReference type="Pfam" id="PF00125"/>
    </source>
</evidence>
<dbReference type="SUPFAM" id="SSF47113">
    <property type="entry name" value="Histone-fold"/>
    <property type="match status" value="1"/>
</dbReference>
<dbReference type="InterPro" id="IPR000558">
    <property type="entry name" value="Histone_H2B"/>
</dbReference>
<protein>
    <submittedName>
        <fullName evidence="5">Probable histone H2B.1</fullName>
    </submittedName>
</protein>
<comment type="caution">
    <text evidence="5">The sequence shown here is derived from an EMBL/GenBank/DDBJ whole genome shotgun (WGS) entry which is preliminary data.</text>
</comment>
<sequence>MEAMKANQNNNHQVRPLEEKRSYEAEKKPAAADKALKPKAEKKVTTKDTADKKKKRHKKSVETYKIYIFMVLKQVHPNIGILSKAIEIMNSFINDIFEKLAVESSKLVRWQLAQPISFPSFSIKDVSLGSVTNVGGPNLNNAIHSVSQCDCSDSCNKAIEEGVSHPFKGYVVTGITRSRALGLCLISIDVIDEILEEDFDALLEEGSKILHSIEGTLLEEEIFAEFDEFMAMTADEDSESASDTVEPPFEKITINTDYKIKTSLEEPPMDLELKPLPDNLEYVFLEEPSFLPVIISSQLLAQNKNKLVSVLKNIKKPSLGK</sequence>
<feature type="compositionally biased region" description="Basic and acidic residues" evidence="3">
    <location>
        <begin position="15"/>
        <end position="51"/>
    </location>
</feature>
<dbReference type="AlphaFoldDB" id="A0A6L2N5V8"/>
<dbReference type="PANTHER" id="PTHR23428">
    <property type="entry name" value="HISTONE H2B"/>
    <property type="match status" value="1"/>
</dbReference>
<dbReference type="InterPro" id="IPR007125">
    <property type="entry name" value="H2A/H2B/H3"/>
</dbReference>
<gene>
    <name evidence="5" type="ORF">Tci_051892</name>
</gene>
<reference evidence="5" key="1">
    <citation type="journal article" date="2019" name="Sci. Rep.">
        <title>Draft genome of Tanacetum cinerariifolium, the natural source of mosquito coil.</title>
        <authorList>
            <person name="Yamashiro T."/>
            <person name="Shiraishi A."/>
            <person name="Satake H."/>
            <person name="Nakayama K."/>
        </authorList>
    </citation>
    <scope>NUCLEOTIDE SEQUENCE</scope>
</reference>
<feature type="domain" description="Core Histone H2A/H2B/H3" evidence="4">
    <location>
        <begin position="49"/>
        <end position="108"/>
    </location>
</feature>
<dbReference type="GO" id="GO:0003677">
    <property type="term" value="F:DNA binding"/>
    <property type="evidence" value="ECO:0007669"/>
    <property type="project" value="InterPro"/>
</dbReference>
<evidence type="ECO:0000256" key="1">
    <source>
        <dbReference type="ARBA" id="ARBA00002001"/>
    </source>
</evidence>
<dbReference type="GO" id="GO:0000786">
    <property type="term" value="C:nucleosome"/>
    <property type="evidence" value="ECO:0007669"/>
    <property type="project" value="InterPro"/>
</dbReference>
<dbReference type="EMBL" id="BKCJ010007973">
    <property type="protein sequence ID" value="GEU79914.1"/>
    <property type="molecule type" value="Genomic_DNA"/>
</dbReference>
<accession>A0A6L2N5V8</accession>
<evidence type="ECO:0000256" key="3">
    <source>
        <dbReference type="SAM" id="MobiDB-lite"/>
    </source>
</evidence>
<dbReference type="GO" id="GO:0046982">
    <property type="term" value="F:protein heterodimerization activity"/>
    <property type="evidence" value="ECO:0007669"/>
    <property type="project" value="InterPro"/>
</dbReference>
<dbReference type="Gene3D" id="1.10.20.10">
    <property type="entry name" value="Histone, subunit A"/>
    <property type="match status" value="1"/>
</dbReference>
<proteinExistence type="inferred from homology"/>
<evidence type="ECO:0000256" key="2">
    <source>
        <dbReference type="ARBA" id="ARBA00006846"/>
    </source>
</evidence>
<dbReference type="GO" id="GO:0030527">
    <property type="term" value="F:structural constituent of chromatin"/>
    <property type="evidence" value="ECO:0007669"/>
    <property type="project" value="InterPro"/>
</dbReference>
<dbReference type="PRINTS" id="PR00621">
    <property type="entry name" value="HISTONEH2B"/>
</dbReference>
<dbReference type="InterPro" id="IPR009072">
    <property type="entry name" value="Histone-fold"/>
</dbReference>